<sequence>MALDDLQQPNIGEPDFAKGASSPGLKMCAILTTIGFAIFWVSALFIVAGVVGGSGMHWSMPVLCVIGLAVGIFGRRRVECR</sequence>
<reference evidence="4" key="1">
    <citation type="journal article" date="2019" name="Int. J. Syst. Evol. Microbiol.">
        <title>The Global Catalogue of Microorganisms (GCM) 10K type strain sequencing project: providing services to taxonomists for standard genome sequencing and annotation.</title>
        <authorList>
            <consortium name="The Broad Institute Genomics Platform"/>
            <consortium name="The Broad Institute Genome Sequencing Center for Infectious Disease"/>
            <person name="Wu L."/>
            <person name="Ma J."/>
        </authorList>
    </citation>
    <scope>NUCLEOTIDE SEQUENCE [LARGE SCALE GENOMIC DNA]</scope>
    <source>
        <strain evidence="4">JCM 18015</strain>
    </source>
</reference>
<evidence type="ECO:0000313" key="3">
    <source>
        <dbReference type="EMBL" id="GAA5079891.1"/>
    </source>
</evidence>
<name>A0ABP9LP66_9RHOB</name>
<proteinExistence type="predicted"/>
<organism evidence="3 4">
    <name type="scientific">[Roseibacterium] beibuensis</name>
    <dbReference type="NCBI Taxonomy" id="1193142"/>
    <lineage>
        <taxon>Bacteria</taxon>
        <taxon>Pseudomonadati</taxon>
        <taxon>Pseudomonadota</taxon>
        <taxon>Alphaproteobacteria</taxon>
        <taxon>Rhodobacterales</taxon>
        <taxon>Roseobacteraceae</taxon>
        <taxon>Roseicyclus</taxon>
    </lineage>
</organism>
<gene>
    <name evidence="3" type="ORF">GCM10023209_32620</name>
</gene>
<comment type="caution">
    <text evidence="3">The sequence shown here is derived from an EMBL/GenBank/DDBJ whole genome shotgun (WGS) entry which is preliminary data.</text>
</comment>
<protein>
    <recommendedName>
        <fullName evidence="5">DUF2530 domain-containing protein</fullName>
    </recommendedName>
</protein>
<keyword evidence="2" id="KW-0472">Membrane</keyword>
<evidence type="ECO:0000256" key="1">
    <source>
        <dbReference type="SAM" id="MobiDB-lite"/>
    </source>
</evidence>
<keyword evidence="2" id="KW-0812">Transmembrane</keyword>
<dbReference type="RefSeq" id="WP_259553419.1">
    <property type="nucleotide sequence ID" value="NZ_BAABHW010000006.1"/>
</dbReference>
<dbReference type="EMBL" id="BAABHW010000006">
    <property type="protein sequence ID" value="GAA5079891.1"/>
    <property type="molecule type" value="Genomic_DNA"/>
</dbReference>
<evidence type="ECO:0000313" key="4">
    <source>
        <dbReference type="Proteomes" id="UP001499910"/>
    </source>
</evidence>
<accession>A0ABP9LP66</accession>
<feature type="transmembrane region" description="Helical" evidence="2">
    <location>
        <begin position="56"/>
        <end position="74"/>
    </location>
</feature>
<evidence type="ECO:0008006" key="5">
    <source>
        <dbReference type="Google" id="ProtNLM"/>
    </source>
</evidence>
<keyword evidence="2" id="KW-1133">Transmembrane helix</keyword>
<feature type="transmembrane region" description="Helical" evidence="2">
    <location>
        <begin position="28"/>
        <end position="50"/>
    </location>
</feature>
<evidence type="ECO:0000256" key="2">
    <source>
        <dbReference type="SAM" id="Phobius"/>
    </source>
</evidence>
<dbReference type="Proteomes" id="UP001499910">
    <property type="component" value="Unassembled WGS sequence"/>
</dbReference>
<keyword evidence="4" id="KW-1185">Reference proteome</keyword>
<feature type="region of interest" description="Disordered" evidence="1">
    <location>
        <begin position="1"/>
        <end position="22"/>
    </location>
</feature>